<dbReference type="AlphaFoldDB" id="A0A2G5TDY5"/>
<evidence type="ECO:0000259" key="2">
    <source>
        <dbReference type="Pfam" id="PF01757"/>
    </source>
</evidence>
<protein>
    <recommendedName>
        <fullName evidence="2">Acyltransferase 3 domain-containing protein</fullName>
    </recommendedName>
</protein>
<feature type="transmembrane region" description="Helical" evidence="1">
    <location>
        <begin position="102"/>
        <end position="122"/>
    </location>
</feature>
<evidence type="ECO:0000313" key="4">
    <source>
        <dbReference type="Proteomes" id="UP000230233"/>
    </source>
</evidence>
<feature type="transmembrane region" description="Helical" evidence="1">
    <location>
        <begin position="128"/>
        <end position="148"/>
    </location>
</feature>
<proteinExistence type="predicted"/>
<feature type="transmembrane region" description="Helical" evidence="1">
    <location>
        <begin position="261"/>
        <end position="284"/>
    </location>
</feature>
<keyword evidence="1" id="KW-0812">Transmembrane</keyword>
<gene>
    <name evidence="3" type="primary">Cnig_chr_V.g18271</name>
    <name evidence="3" type="ORF">B9Z55_018271</name>
</gene>
<organism evidence="3 4">
    <name type="scientific">Caenorhabditis nigoni</name>
    <dbReference type="NCBI Taxonomy" id="1611254"/>
    <lineage>
        <taxon>Eukaryota</taxon>
        <taxon>Metazoa</taxon>
        <taxon>Ecdysozoa</taxon>
        <taxon>Nematoda</taxon>
        <taxon>Chromadorea</taxon>
        <taxon>Rhabditida</taxon>
        <taxon>Rhabditina</taxon>
        <taxon>Rhabditomorpha</taxon>
        <taxon>Rhabditoidea</taxon>
        <taxon>Rhabditidae</taxon>
        <taxon>Peloderinae</taxon>
        <taxon>Caenorhabditis</taxon>
    </lineage>
</organism>
<evidence type="ECO:0000256" key="1">
    <source>
        <dbReference type="SAM" id="Phobius"/>
    </source>
</evidence>
<feature type="domain" description="Acyltransferase 3" evidence="2">
    <location>
        <begin position="4"/>
        <end position="280"/>
    </location>
</feature>
<accession>A0A2G5TDY5</accession>
<feature type="transmembrane region" description="Helical" evidence="1">
    <location>
        <begin position="231"/>
        <end position="249"/>
    </location>
</feature>
<name>A0A2G5TDY5_9PELO</name>
<feature type="transmembrane region" description="Helical" evidence="1">
    <location>
        <begin position="75"/>
        <end position="95"/>
    </location>
</feature>
<dbReference type="GO" id="GO:0016747">
    <property type="term" value="F:acyltransferase activity, transferring groups other than amino-acyl groups"/>
    <property type="evidence" value="ECO:0007669"/>
    <property type="project" value="InterPro"/>
</dbReference>
<comment type="caution">
    <text evidence="3">The sequence shown here is derived from an EMBL/GenBank/DDBJ whole genome shotgun (WGS) entry which is preliminary data.</text>
</comment>
<dbReference type="OrthoDB" id="92766at2759"/>
<dbReference type="Proteomes" id="UP000230233">
    <property type="component" value="Chromosome V"/>
</dbReference>
<dbReference type="PANTHER" id="PTHR23028:SF107">
    <property type="entry name" value="ACYLTRANSFERASE"/>
    <property type="match status" value="1"/>
</dbReference>
<dbReference type="GO" id="GO:0016020">
    <property type="term" value="C:membrane"/>
    <property type="evidence" value="ECO:0007669"/>
    <property type="project" value="TreeGrafter"/>
</dbReference>
<dbReference type="GO" id="GO:0000271">
    <property type="term" value="P:polysaccharide biosynthetic process"/>
    <property type="evidence" value="ECO:0007669"/>
    <property type="project" value="TreeGrafter"/>
</dbReference>
<dbReference type="InterPro" id="IPR050879">
    <property type="entry name" value="Acyltransferase_3"/>
</dbReference>
<dbReference type="Pfam" id="PF01757">
    <property type="entry name" value="Acyl_transf_3"/>
    <property type="match status" value="1"/>
</dbReference>
<sequence>MFPRFRRILPLYYLIVFLITLMVHWFLADFLWKNNNRYSLASLCLVTNQLVIHDQADYFNQFAAGPSSINAYLHLWSLSLELQFYLFVPFLFFGMKFLKSSYLKLTTVILITIIGFVAFALINAPFAFNFMFLRLWQFSAGFCALFWSKIRSKKLPTKEQSDEKCTVPLEEKEIVTVSLCILAVCLVPRQLEVLVLRPLVTFLTTVIIALEAPNVQLWKSETLAYIGDISYVLYLMHWPIITIFLDYTTKSYIFCICKSQILFTTTVTTTAIILIASILLHHLFEKQYLKLEIP</sequence>
<dbReference type="EMBL" id="PDUG01000005">
    <property type="protein sequence ID" value="PIC25281.1"/>
    <property type="molecule type" value="Genomic_DNA"/>
</dbReference>
<dbReference type="InterPro" id="IPR002656">
    <property type="entry name" value="Acyl_transf_3_dom"/>
</dbReference>
<evidence type="ECO:0000313" key="3">
    <source>
        <dbReference type="EMBL" id="PIC25281.1"/>
    </source>
</evidence>
<keyword evidence="4" id="KW-1185">Reference proteome</keyword>
<feature type="transmembrane region" description="Helical" evidence="1">
    <location>
        <begin position="12"/>
        <end position="32"/>
    </location>
</feature>
<dbReference type="PANTHER" id="PTHR23028">
    <property type="entry name" value="ACETYLTRANSFERASE"/>
    <property type="match status" value="1"/>
</dbReference>
<feature type="transmembrane region" description="Helical" evidence="1">
    <location>
        <begin position="194"/>
        <end position="211"/>
    </location>
</feature>
<keyword evidence="1" id="KW-1133">Transmembrane helix</keyword>
<keyword evidence="1" id="KW-0472">Membrane</keyword>
<reference evidence="4" key="1">
    <citation type="submission" date="2017-10" db="EMBL/GenBank/DDBJ databases">
        <title>Rapid genome shrinkage in a self-fertile nematode reveals novel sperm competition proteins.</title>
        <authorList>
            <person name="Yin D."/>
            <person name="Schwarz E.M."/>
            <person name="Thomas C.G."/>
            <person name="Felde R.L."/>
            <person name="Korf I.F."/>
            <person name="Cutter A.D."/>
            <person name="Schartner C.M."/>
            <person name="Ralston E.J."/>
            <person name="Meyer B.J."/>
            <person name="Haag E.S."/>
        </authorList>
    </citation>
    <scope>NUCLEOTIDE SEQUENCE [LARGE SCALE GENOMIC DNA]</scope>
    <source>
        <strain evidence="4">JU1422</strain>
    </source>
</reference>